<dbReference type="Proteomes" id="UP000076630">
    <property type="component" value="Unassembled WGS sequence"/>
</dbReference>
<keyword evidence="4" id="KW-1185">Reference proteome</keyword>
<dbReference type="Proteomes" id="UP000183077">
    <property type="component" value="Unassembled WGS sequence"/>
</dbReference>
<evidence type="ECO:0000256" key="1">
    <source>
        <dbReference type="ARBA" id="ARBA00009981"/>
    </source>
</evidence>
<dbReference type="RefSeq" id="WP_038987593.1">
    <property type="nucleotide sequence ID" value="NZ_FNYS01000002.1"/>
</dbReference>
<evidence type="ECO:0008006" key="6">
    <source>
        <dbReference type="Google" id="ProtNLM"/>
    </source>
</evidence>
<accession>A0A161U700</accession>
<dbReference type="SUPFAM" id="SSF143120">
    <property type="entry name" value="YefM-like"/>
    <property type="match status" value="1"/>
</dbReference>
<organism evidence="2 4">
    <name type="scientific">Myroides marinus</name>
    <dbReference type="NCBI Taxonomy" id="703342"/>
    <lineage>
        <taxon>Bacteria</taxon>
        <taxon>Pseudomonadati</taxon>
        <taxon>Bacteroidota</taxon>
        <taxon>Flavobacteriia</taxon>
        <taxon>Flavobacteriales</taxon>
        <taxon>Flavobacteriaceae</taxon>
        <taxon>Myroides</taxon>
    </lineage>
</organism>
<evidence type="ECO:0000313" key="2">
    <source>
        <dbReference type="EMBL" id="KZE81416.1"/>
    </source>
</evidence>
<dbReference type="AlphaFoldDB" id="A0A161U700"/>
<dbReference type="InterPro" id="IPR036165">
    <property type="entry name" value="YefM-like_sf"/>
</dbReference>
<comment type="similarity">
    <text evidence="1">Belongs to the phD/YefM antitoxin family.</text>
</comment>
<evidence type="ECO:0000313" key="4">
    <source>
        <dbReference type="Proteomes" id="UP000076630"/>
    </source>
</evidence>
<dbReference type="EMBL" id="LQNU01000053">
    <property type="protein sequence ID" value="KZE81416.1"/>
    <property type="molecule type" value="Genomic_DNA"/>
</dbReference>
<sequence length="86" mass="9939">MSVLQITARDFREKQKDYFDLADRGERVIIKRGSTKAYILTPVSIDDLQLTAEMELRIKESLDEIKEGNSTRIESIEALDRHLDSL</sequence>
<proteinExistence type="inferred from homology"/>
<protein>
    <recommendedName>
        <fullName evidence="6">Antitoxin</fullName>
    </recommendedName>
</protein>
<name>A0A161U700_9FLAO</name>
<dbReference type="OrthoDB" id="3035307at2"/>
<dbReference type="GeneID" id="82256124"/>
<evidence type="ECO:0000313" key="5">
    <source>
        <dbReference type="Proteomes" id="UP000183077"/>
    </source>
</evidence>
<dbReference type="EMBL" id="FNYS01000002">
    <property type="protein sequence ID" value="SEI64928.1"/>
    <property type="molecule type" value="Genomic_DNA"/>
</dbReference>
<reference evidence="3 5" key="2">
    <citation type="submission" date="2016-10" db="EMBL/GenBank/DDBJ databases">
        <authorList>
            <person name="de Groot N.N."/>
        </authorList>
    </citation>
    <scope>NUCLEOTIDE SEQUENCE [LARGE SCALE GENOMIC DNA]</scope>
    <source>
        <strain evidence="3 5">DSM 23048</strain>
    </source>
</reference>
<evidence type="ECO:0000313" key="3">
    <source>
        <dbReference type="EMBL" id="SEI64928.1"/>
    </source>
</evidence>
<reference evidence="2 4" key="1">
    <citation type="submission" date="2016-01" db="EMBL/GenBank/DDBJ databases">
        <title>Whole genome sequencing of Myroides marinus L41.</title>
        <authorList>
            <person name="Hong K.W."/>
        </authorList>
    </citation>
    <scope>NUCLEOTIDE SEQUENCE [LARGE SCALE GENOMIC DNA]</scope>
    <source>
        <strain evidence="2 4">L41</strain>
    </source>
</reference>
<gene>
    <name evidence="2" type="ORF">AV926_09030</name>
    <name evidence="3" type="ORF">SAMN04488018_102434</name>
</gene>